<dbReference type="AlphaFoldDB" id="A0A852UVK0"/>
<keyword evidence="2" id="KW-1185">Reference proteome</keyword>
<reference evidence="1 2" key="1">
    <citation type="submission" date="2020-07" db="EMBL/GenBank/DDBJ databases">
        <title>Sequencing the genomes of 1000 actinobacteria strains.</title>
        <authorList>
            <person name="Klenk H.-P."/>
        </authorList>
    </citation>
    <scope>NUCLEOTIDE SEQUENCE [LARGE SCALE GENOMIC DNA]</scope>
    <source>
        <strain evidence="1 2">DSM 45763</strain>
    </source>
</reference>
<protein>
    <submittedName>
        <fullName evidence="1">Transposase</fullName>
    </submittedName>
</protein>
<gene>
    <name evidence="1" type="ORF">HDA43_001273</name>
</gene>
<evidence type="ECO:0000313" key="2">
    <source>
        <dbReference type="Proteomes" id="UP000576393"/>
    </source>
</evidence>
<comment type="caution">
    <text evidence="1">The sequence shown here is derived from an EMBL/GenBank/DDBJ whole genome shotgun (WGS) entry which is preliminary data.</text>
</comment>
<accession>A0A852UVK0</accession>
<proteinExistence type="predicted"/>
<organism evidence="1 2">
    <name type="scientific">Streptosporangium sandarakinum</name>
    <dbReference type="NCBI Taxonomy" id="1260955"/>
    <lineage>
        <taxon>Bacteria</taxon>
        <taxon>Bacillati</taxon>
        <taxon>Actinomycetota</taxon>
        <taxon>Actinomycetes</taxon>
        <taxon>Streptosporangiales</taxon>
        <taxon>Streptosporangiaceae</taxon>
        <taxon>Streptosporangium</taxon>
    </lineage>
</organism>
<evidence type="ECO:0000313" key="1">
    <source>
        <dbReference type="EMBL" id="NYF39114.1"/>
    </source>
</evidence>
<sequence length="83" mass="9531">MVLQQALADLNAAYRAFFAFVAGRRKGPKVAESRFRSKKDRRQAVRFTKNARFSITAGGKLRLPKIGDVPVRWSRPCRRTPRQ</sequence>
<dbReference type="Proteomes" id="UP000576393">
    <property type="component" value="Unassembled WGS sequence"/>
</dbReference>
<dbReference type="EMBL" id="JACCCO010000001">
    <property type="protein sequence ID" value="NYF39114.1"/>
    <property type="molecule type" value="Genomic_DNA"/>
</dbReference>
<name>A0A852UVK0_9ACTN</name>